<gene>
    <name evidence="4" type="ORF">S01H1_08907</name>
</gene>
<evidence type="ECO:0000256" key="1">
    <source>
        <dbReference type="ARBA" id="ARBA00022598"/>
    </source>
</evidence>
<proteinExistence type="predicted"/>
<name>X0TV76_9ZZZZ</name>
<evidence type="ECO:0000256" key="2">
    <source>
        <dbReference type="ARBA" id="ARBA00022741"/>
    </source>
</evidence>
<comment type="caution">
    <text evidence="4">The sequence shown here is derived from an EMBL/GenBank/DDBJ whole genome shotgun (WGS) entry which is preliminary data.</text>
</comment>
<keyword evidence="2" id="KW-0547">Nucleotide-binding</keyword>
<keyword evidence="1" id="KW-0436">Ligase</keyword>
<dbReference type="AlphaFoldDB" id="X0TV76"/>
<dbReference type="PANTHER" id="PTHR43334:SF2">
    <property type="entry name" value="ACETATE--COA LIGASE [ADP-FORMING]"/>
    <property type="match status" value="1"/>
</dbReference>
<dbReference type="InterPro" id="IPR036291">
    <property type="entry name" value="NAD(P)-bd_dom_sf"/>
</dbReference>
<accession>X0TV76</accession>
<dbReference type="Gene3D" id="3.40.50.720">
    <property type="entry name" value="NAD(P)-binding Rossmann-like Domain"/>
    <property type="match status" value="1"/>
</dbReference>
<dbReference type="EMBL" id="BARS01004553">
    <property type="protein sequence ID" value="GAF80020.1"/>
    <property type="molecule type" value="Genomic_DNA"/>
</dbReference>
<sequence length="81" mass="9464">MEQINYFEKLFYPKTIAFIGASNKRIWQLMGYVDREFQGKLYFVSKGSKRIFDIDCIKDVTDLPDGIDHAIIAVNRNQLTD</sequence>
<evidence type="ECO:0008006" key="5">
    <source>
        <dbReference type="Google" id="ProtNLM"/>
    </source>
</evidence>
<reference evidence="4" key="1">
    <citation type="journal article" date="2014" name="Front. Microbiol.">
        <title>High frequency of phylogenetically diverse reductive dehalogenase-homologous genes in deep subseafloor sedimentary metagenomes.</title>
        <authorList>
            <person name="Kawai M."/>
            <person name="Futagami T."/>
            <person name="Toyoda A."/>
            <person name="Takaki Y."/>
            <person name="Nishi S."/>
            <person name="Hori S."/>
            <person name="Arai W."/>
            <person name="Tsubouchi T."/>
            <person name="Morono Y."/>
            <person name="Uchiyama I."/>
            <person name="Ito T."/>
            <person name="Fujiyama A."/>
            <person name="Inagaki F."/>
            <person name="Takami H."/>
        </authorList>
    </citation>
    <scope>NUCLEOTIDE SEQUENCE</scope>
    <source>
        <strain evidence="4">Expedition CK06-06</strain>
    </source>
</reference>
<evidence type="ECO:0000313" key="4">
    <source>
        <dbReference type="EMBL" id="GAF80020.1"/>
    </source>
</evidence>
<dbReference type="GO" id="GO:0005524">
    <property type="term" value="F:ATP binding"/>
    <property type="evidence" value="ECO:0007669"/>
    <property type="project" value="UniProtKB-KW"/>
</dbReference>
<dbReference type="SUPFAM" id="SSF51735">
    <property type="entry name" value="NAD(P)-binding Rossmann-fold domains"/>
    <property type="match status" value="1"/>
</dbReference>
<organism evidence="4">
    <name type="scientific">marine sediment metagenome</name>
    <dbReference type="NCBI Taxonomy" id="412755"/>
    <lineage>
        <taxon>unclassified sequences</taxon>
        <taxon>metagenomes</taxon>
        <taxon>ecological metagenomes</taxon>
    </lineage>
</organism>
<protein>
    <recommendedName>
        <fullName evidence="5">CoA-binding domain-containing protein</fullName>
    </recommendedName>
</protein>
<dbReference type="InterPro" id="IPR051538">
    <property type="entry name" value="Acyl-CoA_Synth/Transferase"/>
</dbReference>
<dbReference type="PANTHER" id="PTHR43334">
    <property type="entry name" value="ACETATE--COA LIGASE [ADP-FORMING]"/>
    <property type="match status" value="1"/>
</dbReference>
<evidence type="ECO:0000256" key="3">
    <source>
        <dbReference type="ARBA" id="ARBA00022840"/>
    </source>
</evidence>
<keyword evidence="3" id="KW-0067">ATP-binding</keyword>
<feature type="non-terminal residue" evidence="4">
    <location>
        <position position="81"/>
    </location>
</feature>
<dbReference type="GO" id="GO:0016874">
    <property type="term" value="F:ligase activity"/>
    <property type="evidence" value="ECO:0007669"/>
    <property type="project" value="UniProtKB-KW"/>
</dbReference>